<protein>
    <submittedName>
        <fullName evidence="1">Uncharacterized protein</fullName>
    </submittedName>
</protein>
<evidence type="ECO:0000313" key="2">
    <source>
        <dbReference type="Proteomes" id="UP001152622"/>
    </source>
</evidence>
<gene>
    <name evidence="1" type="ORF">SKAU_G00038480</name>
</gene>
<keyword evidence="2" id="KW-1185">Reference proteome</keyword>
<comment type="caution">
    <text evidence="1">The sequence shown here is derived from an EMBL/GenBank/DDBJ whole genome shotgun (WGS) entry which is preliminary data.</text>
</comment>
<dbReference type="EMBL" id="JAINUF010000001">
    <property type="protein sequence ID" value="KAJ8383070.1"/>
    <property type="molecule type" value="Genomic_DNA"/>
</dbReference>
<dbReference type="AlphaFoldDB" id="A0A9Q1JGA5"/>
<reference evidence="1" key="1">
    <citation type="journal article" date="2023" name="Science">
        <title>Genome structures resolve the early diversification of teleost fishes.</title>
        <authorList>
            <person name="Parey E."/>
            <person name="Louis A."/>
            <person name="Montfort J."/>
            <person name="Bouchez O."/>
            <person name="Roques C."/>
            <person name="Iampietro C."/>
            <person name="Lluch J."/>
            <person name="Castinel A."/>
            <person name="Donnadieu C."/>
            <person name="Desvignes T."/>
            <person name="Floi Bucao C."/>
            <person name="Jouanno E."/>
            <person name="Wen M."/>
            <person name="Mejri S."/>
            <person name="Dirks R."/>
            <person name="Jansen H."/>
            <person name="Henkel C."/>
            <person name="Chen W.J."/>
            <person name="Zahm M."/>
            <person name="Cabau C."/>
            <person name="Klopp C."/>
            <person name="Thompson A.W."/>
            <person name="Robinson-Rechavi M."/>
            <person name="Braasch I."/>
            <person name="Lecointre G."/>
            <person name="Bobe J."/>
            <person name="Postlethwait J.H."/>
            <person name="Berthelot C."/>
            <person name="Roest Crollius H."/>
            <person name="Guiguen Y."/>
        </authorList>
    </citation>
    <scope>NUCLEOTIDE SEQUENCE</scope>
    <source>
        <strain evidence="1">WJC10195</strain>
    </source>
</reference>
<organism evidence="1 2">
    <name type="scientific">Synaphobranchus kaupii</name>
    <name type="common">Kaup's arrowtooth eel</name>
    <dbReference type="NCBI Taxonomy" id="118154"/>
    <lineage>
        <taxon>Eukaryota</taxon>
        <taxon>Metazoa</taxon>
        <taxon>Chordata</taxon>
        <taxon>Craniata</taxon>
        <taxon>Vertebrata</taxon>
        <taxon>Euteleostomi</taxon>
        <taxon>Actinopterygii</taxon>
        <taxon>Neopterygii</taxon>
        <taxon>Teleostei</taxon>
        <taxon>Anguilliformes</taxon>
        <taxon>Synaphobranchidae</taxon>
        <taxon>Synaphobranchus</taxon>
    </lineage>
</organism>
<evidence type="ECO:0000313" key="1">
    <source>
        <dbReference type="EMBL" id="KAJ8383070.1"/>
    </source>
</evidence>
<dbReference type="Proteomes" id="UP001152622">
    <property type="component" value="Chromosome 1"/>
</dbReference>
<accession>A0A9Q1JGA5</accession>
<sequence>MWQGRVERPQFESILYDVGAQGLSERSFHLCAAERREAPFPSGPLIEGDRTVKFCTADELAPESVAKTDRFARRRASGEAAAVYFHALMRELLFILLALIKKTCAVVLENPSARF</sequence>
<name>A0A9Q1JGA5_SYNKA</name>
<proteinExistence type="predicted"/>